<evidence type="ECO:0000259" key="13">
    <source>
        <dbReference type="PROSITE" id="PS51194"/>
    </source>
</evidence>
<evidence type="ECO:0000256" key="6">
    <source>
        <dbReference type="ARBA" id="ARBA00022884"/>
    </source>
</evidence>
<dbReference type="GO" id="GO:0005524">
    <property type="term" value="F:ATP binding"/>
    <property type="evidence" value="ECO:0007669"/>
    <property type="project" value="UniProtKB-UniRule"/>
</dbReference>
<dbReference type="SUPFAM" id="SSF52540">
    <property type="entry name" value="P-loop containing nucleoside triphosphate hydrolases"/>
    <property type="match status" value="1"/>
</dbReference>
<evidence type="ECO:0000259" key="14">
    <source>
        <dbReference type="PROSITE" id="PS51195"/>
    </source>
</evidence>
<dbReference type="GO" id="GO:0070417">
    <property type="term" value="P:cellular response to cold"/>
    <property type="evidence" value="ECO:0007669"/>
    <property type="project" value="InterPro"/>
</dbReference>
<comment type="function">
    <text evidence="9">DEAD-box RNA helicase involved in various cellular processes at low temperature, including ribosome biogenesis, mRNA degradation and translation initiation.</text>
</comment>
<evidence type="ECO:0000256" key="1">
    <source>
        <dbReference type="ARBA" id="ARBA00022490"/>
    </source>
</evidence>
<dbReference type="Pfam" id="PF00270">
    <property type="entry name" value="DEAD"/>
    <property type="match status" value="1"/>
</dbReference>
<feature type="compositionally biased region" description="Basic and acidic residues" evidence="11">
    <location>
        <begin position="446"/>
        <end position="456"/>
    </location>
</feature>
<evidence type="ECO:0000313" key="15">
    <source>
        <dbReference type="EMBL" id="ADH86109.1"/>
    </source>
</evidence>
<dbReference type="InterPro" id="IPR001650">
    <property type="entry name" value="Helicase_C-like"/>
</dbReference>
<dbReference type="GO" id="GO:0005829">
    <property type="term" value="C:cytosol"/>
    <property type="evidence" value="ECO:0007669"/>
    <property type="project" value="TreeGrafter"/>
</dbReference>
<evidence type="ECO:0000256" key="5">
    <source>
        <dbReference type="ARBA" id="ARBA00022840"/>
    </source>
</evidence>
<keyword evidence="6 9" id="KW-0694">RNA-binding</keyword>
<dbReference type="PROSITE" id="PS00039">
    <property type="entry name" value="DEAD_ATP_HELICASE"/>
    <property type="match status" value="1"/>
</dbReference>
<evidence type="ECO:0000313" key="16">
    <source>
        <dbReference type="Proteomes" id="UP000001508"/>
    </source>
</evidence>
<reference evidence="16" key="1">
    <citation type="submission" date="2010-02" db="EMBL/GenBank/DDBJ databases">
        <title>Complete sequence of Desulfurivibrio alkaliphilus AHT2.</title>
        <authorList>
            <consortium name="US DOE Joint Genome Institute"/>
            <person name="Pitluck S."/>
            <person name="Chertkov O."/>
            <person name="Detter J.C."/>
            <person name="Han C."/>
            <person name="Tapia R."/>
            <person name="Larimer F."/>
            <person name="Land M."/>
            <person name="Hauser L."/>
            <person name="Kyrpides N."/>
            <person name="Mikhailova N."/>
            <person name="Sorokin D.Y."/>
            <person name="Muyzer G."/>
            <person name="Woyke T."/>
        </authorList>
    </citation>
    <scope>NUCLEOTIDE SEQUENCE [LARGE SCALE GENOMIC DNA]</scope>
    <source>
        <strain evidence="16">DSM 19089 / UNIQEM U267 / AHT2</strain>
    </source>
</reference>
<feature type="compositionally biased region" description="Basic and acidic residues" evidence="11">
    <location>
        <begin position="464"/>
        <end position="493"/>
    </location>
</feature>
<feature type="domain" description="DEAD-box RNA helicase Q" evidence="14">
    <location>
        <begin position="11"/>
        <end position="39"/>
    </location>
</feature>
<dbReference type="GO" id="GO:0003724">
    <property type="term" value="F:RNA helicase activity"/>
    <property type="evidence" value="ECO:0007669"/>
    <property type="project" value="UniProtKB-UniRule"/>
</dbReference>
<keyword evidence="16" id="KW-1185">Reference proteome</keyword>
<dbReference type="InterPro" id="IPR050547">
    <property type="entry name" value="DEAD_box_RNA_helicases"/>
</dbReference>
<dbReference type="EC" id="3.6.4.13" evidence="9"/>
<dbReference type="InParanoid" id="D6Z3I4"/>
<feature type="compositionally biased region" description="Basic residues" evidence="11">
    <location>
        <begin position="586"/>
        <end position="599"/>
    </location>
</feature>
<dbReference type="InterPro" id="IPR011545">
    <property type="entry name" value="DEAD/DEAH_box_helicase_dom"/>
</dbReference>
<dbReference type="CDD" id="cd12499">
    <property type="entry name" value="RRM_EcCsdA_like"/>
    <property type="match status" value="1"/>
</dbReference>
<gene>
    <name evidence="9" type="primary">deaD</name>
    <name evidence="9" type="synonym">csdA</name>
    <name evidence="15" type="ordered locus">DaAHT2_1414</name>
</gene>
<evidence type="ECO:0000256" key="3">
    <source>
        <dbReference type="ARBA" id="ARBA00022801"/>
    </source>
</evidence>
<dbReference type="InterPro" id="IPR000629">
    <property type="entry name" value="RNA-helicase_DEAD-box_CS"/>
</dbReference>
<sequence>MTDSDILTDILSFSQLPLAPAIHRAVDELGFETPTPIQAESIPPLLAGRDLLGQAQTGTGKTAAFSLPLLSQLEVDKKYPQLLVLAPTRELALQVAEAMQSFARHLPGFQVLPLYGGQNMTLQLRRLQRGAQVVVGTPGRIQDHLRRGTLRLERLSAVVVDEADEMLKMGFIDAVEQILEHAPKERQVALFSATMPTAVRKIAHRHLKNPVEIKIKRTTTSMAAITQQFWAVKGLHKLDALTRLLEAEEFEAVLVFVRTKVATVELAEKLEARGFAAAALNGDMTQQMREKTIEQVKSGALDIVVATDVAARGLDVARITHVINYDVPYDTESYIHRIGRTGRAGRQGKAIIFVTPRERRLLAAIEQASGQKIAPISLPSRQDISDRRVSLFKEKISEVMAQQELDFFEELIDDYQQEQDVDPRRIAAALSWLLQQERPLQAPAEPEGRASSREDDSALAGGGKKWEREPQRREHSRERDQERQHDRSHDQWRRYRIEVGRQHGVEPGNIVGAITNEANLSSREIGAIKIYDFFSLVDLPHDLPQPLVRHLEKVWIRSRQLYLRPDGEPLPEGAKAKAGPSGRAGKPPRPRTGVRRYPRTNRSEPRKGGKRR</sequence>
<feature type="compositionally biased region" description="Basic and acidic residues" evidence="11">
    <location>
        <begin position="601"/>
        <end position="612"/>
    </location>
</feature>
<dbReference type="PANTHER" id="PTHR47963">
    <property type="entry name" value="DEAD-BOX ATP-DEPENDENT RNA HELICASE 47, MITOCHONDRIAL"/>
    <property type="match status" value="1"/>
</dbReference>
<dbReference type="Pfam" id="PF03880">
    <property type="entry name" value="DbpA"/>
    <property type="match status" value="1"/>
</dbReference>
<evidence type="ECO:0000256" key="9">
    <source>
        <dbReference type="HAMAP-Rule" id="MF_00964"/>
    </source>
</evidence>
<dbReference type="SMART" id="SM00487">
    <property type="entry name" value="DEXDc"/>
    <property type="match status" value="1"/>
</dbReference>
<evidence type="ECO:0000256" key="4">
    <source>
        <dbReference type="ARBA" id="ARBA00022806"/>
    </source>
</evidence>
<evidence type="ECO:0000256" key="11">
    <source>
        <dbReference type="SAM" id="MobiDB-lite"/>
    </source>
</evidence>
<feature type="region of interest" description="Disordered" evidence="11">
    <location>
        <begin position="565"/>
        <end position="612"/>
    </location>
</feature>
<dbReference type="InterPro" id="IPR014001">
    <property type="entry name" value="Helicase_ATP-bd"/>
</dbReference>
<dbReference type="eggNOG" id="COG0513">
    <property type="taxonomic scope" value="Bacteria"/>
</dbReference>
<comment type="subcellular location">
    <subcellularLocation>
        <location evidence="9">Cytoplasm</location>
    </subcellularLocation>
</comment>
<dbReference type="InterPro" id="IPR028618">
    <property type="entry name" value="DEAD_helicase_DeaD"/>
</dbReference>
<keyword evidence="3 9" id="KW-0378">Hydrolase</keyword>
<dbReference type="InterPro" id="IPR027417">
    <property type="entry name" value="P-loop_NTPase"/>
</dbReference>
<dbReference type="KEGG" id="dak:DaAHT2_1414"/>
<keyword evidence="4 9" id="KW-0347">Helicase</keyword>
<keyword evidence="5 9" id="KW-0067">ATP-binding</keyword>
<dbReference type="AlphaFoldDB" id="D6Z3I4"/>
<dbReference type="Gene3D" id="3.30.70.330">
    <property type="match status" value="1"/>
</dbReference>
<feature type="short sequence motif" description="Q motif" evidence="10">
    <location>
        <begin position="11"/>
        <end position="39"/>
    </location>
</feature>
<dbReference type="InterPro" id="IPR005580">
    <property type="entry name" value="DbpA/CsdA_RNA-bd_dom"/>
</dbReference>
<evidence type="ECO:0000256" key="7">
    <source>
        <dbReference type="ARBA" id="ARBA00023016"/>
    </source>
</evidence>
<keyword evidence="1 9" id="KW-0963">Cytoplasm</keyword>
<dbReference type="InterPro" id="IPR034415">
    <property type="entry name" value="CsdA_RRM"/>
</dbReference>
<evidence type="ECO:0000256" key="8">
    <source>
        <dbReference type="ARBA" id="ARBA00047984"/>
    </source>
</evidence>
<comment type="catalytic activity">
    <reaction evidence="8 9">
        <text>ATP + H2O = ADP + phosphate + H(+)</text>
        <dbReference type="Rhea" id="RHEA:13065"/>
        <dbReference type="ChEBI" id="CHEBI:15377"/>
        <dbReference type="ChEBI" id="CHEBI:15378"/>
        <dbReference type="ChEBI" id="CHEBI:30616"/>
        <dbReference type="ChEBI" id="CHEBI:43474"/>
        <dbReference type="ChEBI" id="CHEBI:456216"/>
        <dbReference type="EC" id="3.6.4.13"/>
    </reaction>
</comment>
<dbReference type="HAMAP" id="MF_00964">
    <property type="entry name" value="DEAD_helicase_DeaD"/>
    <property type="match status" value="1"/>
</dbReference>
<dbReference type="InterPro" id="IPR014014">
    <property type="entry name" value="RNA_helicase_DEAD_Q_motif"/>
</dbReference>
<dbReference type="Proteomes" id="UP000001508">
    <property type="component" value="Chromosome"/>
</dbReference>
<dbReference type="GO" id="GO:0033592">
    <property type="term" value="F:RNA strand annealing activity"/>
    <property type="evidence" value="ECO:0007669"/>
    <property type="project" value="TreeGrafter"/>
</dbReference>
<dbReference type="InterPro" id="IPR057325">
    <property type="entry name" value="DeaD_dimer"/>
</dbReference>
<feature type="domain" description="Helicase ATP-binding" evidence="12">
    <location>
        <begin position="42"/>
        <end position="213"/>
    </location>
</feature>
<accession>D6Z3I4</accession>
<keyword evidence="7 9" id="KW-0346">Stress response</keyword>
<dbReference type="FunFam" id="3.40.50.300:FF:000108">
    <property type="entry name" value="ATP-dependent RNA helicase RhlE"/>
    <property type="match status" value="1"/>
</dbReference>
<protein>
    <recommendedName>
        <fullName evidence="9">ATP-dependent RNA helicase DeaD</fullName>
        <ecNumber evidence="9">3.6.4.13</ecNumber>
    </recommendedName>
    <alternativeName>
        <fullName evidence="9">Cold-shock DEAD box protein A</fullName>
    </alternativeName>
</protein>
<dbReference type="PANTHER" id="PTHR47963:SF8">
    <property type="entry name" value="ATP-DEPENDENT RNA HELICASE DEAD"/>
    <property type="match status" value="1"/>
</dbReference>
<evidence type="ECO:0000259" key="12">
    <source>
        <dbReference type="PROSITE" id="PS51192"/>
    </source>
</evidence>
<name>D6Z3I4_DESAT</name>
<dbReference type="HOGENOM" id="CLU_003041_21_1_7"/>
<comment type="similarity">
    <text evidence="9">Belongs to the DEAD box helicase family. DeaD/CsdA subfamily.</text>
</comment>
<proteinExistence type="inferred from homology"/>
<dbReference type="GO" id="GO:0006401">
    <property type="term" value="P:RNA catabolic process"/>
    <property type="evidence" value="ECO:0007669"/>
    <property type="project" value="UniProtKB-UniRule"/>
</dbReference>
<dbReference type="GO" id="GO:0016887">
    <property type="term" value="F:ATP hydrolysis activity"/>
    <property type="evidence" value="ECO:0007669"/>
    <property type="project" value="RHEA"/>
</dbReference>
<dbReference type="Gene3D" id="3.40.50.300">
    <property type="entry name" value="P-loop containing nucleotide triphosphate hydrolases"/>
    <property type="match status" value="2"/>
</dbReference>
<evidence type="ECO:0000256" key="10">
    <source>
        <dbReference type="PROSITE-ProRule" id="PRU00552"/>
    </source>
</evidence>
<organism evidence="15 16">
    <name type="scientific">Desulfurivibrio alkaliphilus (strain DSM 19089 / UNIQEM U267 / AHT2)</name>
    <dbReference type="NCBI Taxonomy" id="589865"/>
    <lineage>
        <taxon>Bacteria</taxon>
        <taxon>Pseudomonadati</taxon>
        <taxon>Thermodesulfobacteriota</taxon>
        <taxon>Desulfobulbia</taxon>
        <taxon>Desulfobulbales</taxon>
        <taxon>Desulfobulbaceae</taxon>
        <taxon>Desulfurivibrio</taxon>
    </lineage>
</organism>
<keyword evidence="2 9" id="KW-0547">Nucleotide-binding</keyword>
<feature type="domain" description="Helicase C-terminal" evidence="13">
    <location>
        <begin position="237"/>
        <end position="384"/>
    </location>
</feature>
<dbReference type="CDD" id="cd18787">
    <property type="entry name" value="SF2_C_DEAD"/>
    <property type="match status" value="1"/>
</dbReference>
<dbReference type="InterPro" id="IPR012677">
    <property type="entry name" value="Nucleotide-bd_a/b_plait_sf"/>
</dbReference>
<dbReference type="InterPro" id="IPR044742">
    <property type="entry name" value="DEAD/DEAH_RhlB"/>
</dbReference>
<dbReference type="STRING" id="589865.DaAHT2_1414"/>
<dbReference type="PROSITE" id="PS51194">
    <property type="entry name" value="HELICASE_CTER"/>
    <property type="match status" value="1"/>
</dbReference>
<dbReference type="GO" id="GO:0005840">
    <property type="term" value="C:ribosome"/>
    <property type="evidence" value="ECO:0007669"/>
    <property type="project" value="TreeGrafter"/>
</dbReference>
<dbReference type="FunCoup" id="D6Z3I4">
    <property type="interactions" value="387"/>
</dbReference>
<evidence type="ECO:0000256" key="2">
    <source>
        <dbReference type="ARBA" id="ARBA00022741"/>
    </source>
</evidence>
<dbReference type="PROSITE" id="PS51195">
    <property type="entry name" value="Q_MOTIF"/>
    <property type="match status" value="1"/>
</dbReference>
<dbReference type="CDD" id="cd00268">
    <property type="entry name" value="DEADc"/>
    <property type="match status" value="1"/>
</dbReference>
<dbReference type="PROSITE" id="PS51192">
    <property type="entry name" value="HELICASE_ATP_BIND_1"/>
    <property type="match status" value="1"/>
</dbReference>
<dbReference type="Pfam" id="PF25399">
    <property type="entry name" value="DeaD_dimer"/>
    <property type="match status" value="1"/>
</dbReference>
<dbReference type="Pfam" id="PF00271">
    <property type="entry name" value="Helicase_C"/>
    <property type="match status" value="1"/>
</dbReference>
<dbReference type="RefSeq" id="WP_013163637.1">
    <property type="nucleotide sequence ID" value="NC_014216.1"/>
</dbReference>
<dbReference type="GO" id="GO:0000027">
    <property type="term" value="P:ribosomal large subunit assembly"/>
    <property type="evidence" value="ECO:0007669"/>
    <property type="project" value="UniProtKB-UniRule"/>
</dbReference>
<dbReference type="EMBL" id="CP001940">
    <property type="protein sequence ID" value="ADH86109.1"/>
    <property type="molecule type" value="Genomic_DNA"/>
</dbReference>
<dbReference type="OrthoDB" id="9805696at2"/>
<dbReference type="SMART" id="SM00490">
    <property type="entry name" value="HELICc"/>
    <property type="match status" value="1"/>
</dbReference>
<feature type="region of interest" description="Disordered" evidence="11">
    <location>
        <begin position="438"/>
        <end position="493"/>
    </location>
</feature>